<feature type="region of interest" description="Disordered" evidence="1">
    <location>
        <begin position="1"/>
        <end position="22"/>
    </location>
</feature>
<dbReference type="EMBL" id="JAGPXF010000001">
    <property type="protein sequence ID" value="KAH7262799.1"/>
    <property type="molecule type" value="Genomic_DNA"/>
</dbReference>
<dbReference type="Proteomes" id="UP000813427">
    <property type="component" value="Unassembled WGS sequence"/>
</dbReference>
<feature type="region of interest" description="Disordered" evidence="1">
    <location>
        <begin position="128"/>
        <end position="156"/>
    </location>
</feature>
<dbReference type="AlphaFoldDB" id="A0A8K0WHX5"/>
<organism evidence="2 3">
    <name type="scientific">Fusarium tricinctum</name>
    <dbReference type="NCBI Taxonomy" id="61284"/>
    <lineage>
        <taxon>Eukaryota</taxon>
        <taxon>Fungi</taxon>
        <taxon>Dikarya</taxon>
        <taxon>Ascomycota</taxon>
        <taxon>Pezizomycotina</taxon>
        <taxon>Sordariomycetes</taxon>
        <taxon>Hypocreomycetidae</taxon>
        <taxon>Hypocreales</taxon>
        <taxon>Nectriaceae</taxon>
        <taxon>Fusarium</taxon>
        <taxon>Fusarium tricinctum species complex</taxon>
    </lineage>
</organism>
<evidence type="ECO:0000313" key="3">
    <source>
        <dbReference type="Proteomes" id="UP000813427"/>
    </source>
</evidence>
<proteinExistence type="predicted"/>
<evidence type="ECO:0000256" key="1">
    <source>
        <dbReference type="SAM" id="MobiDB-lite"/>
    </source>
</evidence>
<gene>
    <name evidence="2" type="ORF">BKA59DRAFT_505823</name>
</gene>
<keyword evidence="3" id="KW-1185">Reference proteome</keyword>
<protein>
    <submittedName>
        <fullName evidence="2">Uncharacterized protein</fullName>
    </submittedName>
</protein>
<name>A0A8K0WHX5_9HYPO</name>
<reference evidence="2" key="1">
    <citation type="journal article" date="2021" name="Nat. Commun.">
        <title>Genetic determinants of endophytism in the Arabidopsis root mycobiome.</title>
        <authorList>
            <person name="Mesny F."/>
            <person name="Miyauchi S."/>
            <person name="Thiergart T."/>
            <person name="Pickel B."/>
            <person name="Atanasova L."/>
            <person name="Karlsson M."/>
            <person name="Huettel B."/>
            <person name="Barry K.W."/>
            <person name="Haridas S."/>
            <person name="Chen C."/>
            <person name="Bauer D."/>
            <person name="Andreopoulos W."/>
            <person name="Pangilinan J."/>
            <person name="LaButti K."/>
            <person name="Riley R."/>
            <person name="Lipzen A."/>
            <person name="Clum A."/>
            <person name="Drula E."/>
            <person name="Henrissat B."/>
            <person name="Kohler A."/>
            <person name="Grigoriev I.V."/>
            <person name="Martin F.M."/>
            <person name="Hacquard S."/>
        </authorList>
    </citation>
    <scope>NUCLEOTIDE SEQUENCE</scope>
    <source>
        <strain evidence="2">MPI-SDFR-AT-0068</strain>
    </source>
</reference>
<accession>A0A8K0WHX5</accession>
<comment type="caution">
    <text evidence="2">The sequence shown here is derived from an EMBL/GenBank/DDBJ whole genome shotgun (WGS) entry which is preliminary data.</text>
</comment>
<sequence length="156" mass="18109">MSHSHPHSHGQSSGHSHNHGHDFDPDHPGAFCHILLRQRENANPDYFNRLRDFIINTGHTWTWELRANDLVLQMTIPCRKDRKDEVAPHLYWAMLALDLVRDWVIVETIHNKEATYVSKKAIERVLNYKEVPQEQKEEEEEEAKEPEANAGEVSGS</sequence>
<evidence type="ECO:0000313" key="2">
    <source>
        <dbReference type="EMBL" id="KAH7262799.1"/>
    </source>
</evidence>